<evidence type="ECO:0000313" key="1">
    <source>
        <dbReference type="Proteomes" id="UP000504629"/>
    </source>
</evidence>
<keyword evidence="1" id="KW-1185">Reference proteome</keyword>
<evidence type="ECO:0000313" key="2">
    <source>
        <dbReference type="RefSeq" id="XP_028035447.1"/>
    </source>
</evidence>
<dbReference type="AlphaFoldDB" id="A0A6J2K372"/>
<reference evidence="2" key="1">
    <citation type="submission" date="2025-08" db="UniProtKB">
        <authorList>
            <consortium name="RefSeq"/>
        </authorList>
    </citation>
    <scope>IDENTIFICATION</scope>
    <source>
        <tissue evidence="2">Silk gland</tissue>
    </source>
</reference>
<dbReference type="Proteomes" id="UP000504629">
    <property type="component" value="Unplaced"/>
</dbReference>
<dbReference type="OrthoDB" id="7485426at2759"/>
<dbReference type="KEGG" id="bman:114246910"/>
<dbReference type="GeneID" id="114246910"/>
<name>A0A6J2K372_BOMMA</name>
<organism evidence="1 2">
    <name type="scientific">Bombyx mandarina</name>
    <name type="common">Wild silk moth</name>
    <name type="synonym">Wild silkworm</name>
    <dbReference type="NCBI Taxonomy" id="7092"/>
    <lineage>
        <taxon>Eukaryota</taxon>
        <taxon>Metazoa</taxon>
        <taxon>Ecdysozoa</taxon>
        <taxon>Arthropoda</taxon>
        <taxon>Hexapoda</taxon>
        <taxon>Insecta</taxon>
        <taxon>Pterygota</taxon>
        <taxon>Neoptera</taxon>
        <taxon>Endopterygota</taxon>
        <taxon>Lepidoptera</taxon>
        <taxon>Glossata</taxon>
        <taxon>Ditrysia</taxon>
        <taxon>Bombycoidea</taxon>
        <taxon>Bombycidae</taxon>
        <taxon>Bombycinae</taxon>
        <taxon>Bombyx</taxon>
    </lineage>
</organism>
<proteinExistence type="predicted"/>
<protein>
    <submittedName>
        <fullName evidence="2">Uncharacterized protein LOC114246910</fullName>
    </submittedName>
</protein>
<dbReference type="RefSeq" id="XP_028035447.1">
    <property type="nucleotide sequence ID" value="XM_028179646.1"/>
</dbReference>
<accession>A0A6J2K372</accession>
<gene>
    <name evidence="2" type="primary">LOC114246910</name>
</gene>
<sequence>MARARAAVSLEEIGAEEGLLFRHTANGAKLLECPGADSSGIADKLVATLRVALPEEEVRVHRPVRMAEIRITGLDDCATKEEVVAAIAAQGRCAPESVTGLNFLIITLYAFSYLKITRQSITGVTYMDHFDFEDRYRDVYECDPFYWHPLHLPERCARMFEKLIRSKIVSRSPVRILAEANDFHLGDRSRDNSELPPYEMMLESLKKDVVSHPRAPTIGMVPNVGPVAIYKQPISRTSENLIKRIGGMYAKTGNYYDGSGASFGQIDIKGNGVKTKKDSELHNDHGMSIQNESQKENLKEIFKNPQLVKLLKSN</sequence>